<evidence type="ECO:0000313" key="1">
    <source>
        <dbReference type="EMBL" id="KAF7817169.1"/>
    </source>
</evidence>
<evidence type="ECO:0000313" key="2">
    <source>
        <dbReference type="Proteomes" id="UP000634136"/>
    </source>
</evidence>
<gene>
    <name evidence="1" type="ORF">G2W53_031138</name>
</gene>
<protein>
    <submittedName>
        <fullName evidence="1">Uncharacterized protein</fullName>
    </submittedName>
</protein>
<dbReference type="PANTHER" id="PTHR35510">
    <property type="entry name" value="DBH-LIKE MONOOXYGENASE"/>
    <property type="match status" value="1"/>
</dbReference>
<dbReference type="PANTHER" id="PTHR35510:SF4">
    <property type="match status" value="1"/>
</dbReference>
<sequence length="218" mass="24221">MKRKDVEEFHDDFSSTCLSNSSRKSRRLRYPILVLDKCKDAELVGVMDEDPNVNATLERGLSVSQELLWTSSVVVHADAASIHSDIIRPTSNASEERALVLHDPTKIPFVKSPSPPEFSIVVKSDLIPGLKNYLSSWECSKGVGISKEKKEDSSEGLRDSLAVIPWVAFHSSMVCEKRVYAACHPLETEGEMMDTDEPYVSNVEDMEIGEMVEAVGSF</sequence>
<keyword evidence="2" id="KW-1185">Reference proteome</keyword>
<organism evidence="1 2">
    <name type="scientific">Senna tora</name>
    <dbReference type="NCBI Taxonomy" id="362788"/>
    <lineage>
        <taxon>Eukaryota</taxon>
        <taxon>Viridiplantae</taxon>
        <taxon>Streptophyta</taxon>
        <taxon>Embryophyta</taxon>
        <taxon>Tracheophyta</taxon>
        <taxon>Spermatophyta</taxon>
        <taxon>Magnoliopsida</taxon>
        <taxon>eudicotyledons</taxon>
        <taxon>Gunneridae</taxon>
        <taxon>Pentapetalae</taxon>
        <taxon>rosids</taxon>
        <taxon>fabids</taxon>
        <taxon>Fabales</taxon>
        <taxon>Fabaceae</taxon>
        <taxon>Caesalpinioideae</taxon>
        <taxon>Cassia clade</taxon>
        <taxon>Senna</taxon>
    </lineage>
</organism>
<proteinExistence type="predicted"/>
<dbReference type="OrthoDB" id="1937743at2759"/>
<comment type="caution">
    <text evidence="1">The sequence shown here is derived from an EMBL/GenBank/DDBJ whole genome shotgun (WGS) entry which is preliminary data.</text>
</comment>
<accession>A0A834TGX1</accession>
<dbReference type="Proteomes" id="UP000634136">
    <property type="component" value="Unassembled WGS sequence"/>
</dbReference>
<name>A0A834TGX1_9FABA</name>
<dbReference type="AlphaFoldDB" id="A0A834TGX1"/>
<reference evidence="1" key="1">
    <citation type="submission" date="2020-09" db="EMBL/GenBank/DDBJ databases">
        <title>Genome-Enabled Discovery of Anthraquinone Biosynthesis in Senna tora.</title>
        <authorList>
            <person name="Kang S.-H."/>
            <person name="Pandey R.P."/>
            <person name="Lee C.-M."/>
            <person name="Sim J.-S."/>
            <person name="Jeong J.-T."/>
            <person name="Choi B.-S."/>
            <person name="Jung M."/>
            <person name="Ginzburg D."/>
            <person name="Zhao K."/>
            <person name="Won S.Y."/>
            <person name="Oh T.-J."/>
            <person name="Yu Y."/>
            <person name="Kim N.-H."/>
            <person name="Lee O.R."/>
            <person name="Lee T.-H."/>
            <person name="Bashyal P."/>
            <person name="Kim T.-S."/>
            <person name="Lee W.-H."/>
            <person name="Kawkins C."/>
            <person name="Kim C.-K."/>
            <person name="Kim J.S."/>
            <person name="Ahn B.O."/>
            <person name="Rhee S.Y."/>
            <person name="Sohng J.K."/>
        </authorList>
    </citation>
    <scope>NUCLEOTIDE SEQUENCE</scope>
    <source>
        <tissue evidence="1">Leaf</tissue>
    </source>
</reference>
<dbReference type="EMBL" id="JAAIUW010000009">
    <property type="protein sequence ID" value="KAF7817169.1"/>
    <property type="molecule type" value="Genomic_DNA"/>
</dbReference>